<organism evidence="3 4">
    <name type="scientific">Stieleria maiorica</name>
    <dbReference type="NCBI Taxonomy" id="2795974"/>
    <lineage>
        <taxon>Bacteria</taxon>
        <taxon>Pseudomonadati</taxon>
        <taxon>Planctomycetota</taxon>
        <taxon>Planctomycetia</taxon>
        <taxon>Pirellulales</taxon>
        <taxon>Pirellulaceae</taxon>
        <taxon>Stieleria</taxon>
    </lineage>
</organism>
<gene>
    <name evidence="3" type="ORF">Mal15_34930</name>
</gene>
<dbReference type="Proteomes" id="UP000321353">
    <property type="component" value="Chromosome"/>
</dbReference>
<dbReference type="GO" id="GO:0004341">
    <property type="term" value="F:gluconolactonase activity"/>
    <property type="evidence" value="ECO:0007669"/>
    <property type="project" value="TreeGrafter"/>
</dbReference>
<dbReference type="PANTHER" id="PTHR10907:SF47">
    <property type="entry name" value="REGUCALCIN"/>
    <property type="match status" value="1"/>
</dbReference>
<dbReference type="GO" id="GO:0019853">
    <property type="term" value="P:L-ascorbic acid biosynthetic process"/>
    <property type="evidence" value="ECO:0007669"/>
    <property type="project" value="TreeGrafter"/>
</dbReference>
<reference evidence="3 4" key="1">
    <citation type="submission" date="2019-02" db="EMBL/GenBank/DDBJ databases">
        <title>Planctomycetal bacteria perform biofilm scaping via a novel small molecule.</title>
        <authorList>
            <person name="Jeske O."/>
            <person name="Boedeker C."/>
            <person name="Wiegand S."/>
            <person name="Breitling P."/>
            <person name="Kallscheuer N."/>
            <person name="Jogler M."/>
            <person name="Rohde M."/>
            <person name="Petersen J."/>
            <person name="Medema M.H."/>
            <person name="Surup F."/>
            <person name="Jogler C."/>
        </authorList>
    </citation>
    <scope>NUCLEOTIDE SEQUENCE [LARGE SCALE GENOMIC DNA]</scope>
    <source>
        <strain evidence="3 4">Mal15</strain>
    </source>
</reference>
<name>A0A5B9MEA1_9BACT</name>
<dbReference type="InterPro" id="IPR013658">
    <property type="entry name" value="SGL"/>
</dbReference>
<evidence type="ECO:0000313" key="4">
    <source>
        <dbReference type="Proteomes" id="UP000321353"/>
    </source>
</evidence>
<proteinExistence type="inferred from homology"/>
<dbReference type="InterPro" id="IPR011042">
    <property type="entry name" value="6-blade_b-propeller_TolB-like"/>
</dbReference>
<dbReference type="Gene3D" id="2.120.10.30">
    <property type="entry name" value="TolB, C-terminal domain"/>
    <property type="match status" value="1"/>
</dbReference>
<evidence type="ECO:0000259" key="2">
    <source>
        <dbReference type="Pfam" id="PF08450"/>
    </source>
</evidence>
<dbReference type="SUPFAM" id="SSF63829">
    <property type="entry name" value="Calcium-dependent phosphotriesterase"/>
    <property type="match status" value="1"/>
</dbReference>
<protein>
    <submittedName>
        <fullName evidence="3">SMP-30/Gluconolaconase/LRE-like region</fullName>
    </submittedName>
</protein>
<dbReference type="PANTHER" id="PTHR10907">
    <property type="entry name" value="REGUCALCIN"/>
    <property type="match status" value="1"/>
</dbReference>
<sequence>MVSKIPRPARAIRRGLIVPEVIEATPLNVPDSDALRFLPEGPYQVAPGVFSWVGIQHGASATHGSLNRYDFDSGANVSQDLPGRPGFAFPCQTPNRFVVGCERSLGYFDVVSGDWKPFCDTIDQDVTNTIINDGLPLEDNLIFGTKDLEFATKKAGLYLYRGRDQKLIRLRDDQICSNGKATIVDADRLSLIDIDSPTRQVVRYGLDIDRGTLSAPEVVLDLTSDPAVPDGAILTPDGMGLIVAMFLPQSAAFGETRLYDMASGECRKVWRTPLSPQNTCPALVQHAGKLKLVITTAVENMTADDQAVCSNAGKIFVADSGFDAAKWKSPVFRA</sequence>
<evidence type="ECO:0000256" key="1">
    <source>
        <dbReference type="ARBA" id="ARBA00008853"/>
    </source>
</evidence>
<keyword evidence="4" id="KW-1185">Reference proteome</keyword>
<comment type="similarity">
    <text evidence="1">Belongs to the SMP-30/CGR1 family.</text>
</comment>
<feature type="domain" description="SMP-30/Gluconolactonase/LRE-like region" evidence="2">
    <location>
        <begin position="38"/>
        <end position="297"/>
    </location>
</feature>
<dbReference type="KEGG" id="smam:Mal15_34930"/>
<evidence type="ECO:0000313" key="3">
    <source>
        <dbReference type="EMBL" id="QEF99428.1"/>
    </source>
</evidence>
<dbReference type="RefSeq" id="WP_147868821.1">
    <property type="nucleotide sequence ID" value="NZ_CP036264.1"/>
</dbReference>
<dbReference type="GO" id="GO:0005509">
    <property type="term" value="F:calcium ion binding"/>
    <property type="evidence" value="ECO:0007669"/>
    <property type="project" value="TreeGrafter"/>
</dbReference>
<dbReference type="EMBL" id="CP036264">
    <property type="protein sequence ID" value="QEF99428.1"/>
    <property type="molecule type" value="Genomic_DNA"/>
</dbReference>
<accession>A0A5B9MEA1</accession>
<dbReference type="AlphaFoldDB" id="A0A5B9MEA1"/>
<dbReference type="Pfam" id="PF08450">
    <property type="entry name" value="SGL"/>
    <property type="match status" value="1"/>
</dbReference>